<feature type="transmembrane region" description="Helical" evidence="7">
    <location>
        <begin position="177"/>
        <end position="198"/>
    </location>
</feature>
<evidence type="ECO:0000256" key="4">
    <source>
        <dbReference type="ARBA" id="ARBA00022692"/>
    </source>
</evidence>
<comment type="caution">
    <text evidence="9">The sequence shown here is derived from an EMBL/GenBank/DDBJ whole genome shotgun (WGS) entry which is preliminary data.</text>
</comment>
<keyword evidence="3" id="KW-1003">Cell membrane</keyword>
<proteinExistence type="inferred from homology"/>
<dbReference type="InterPro" id="IPR000515">
    <property type="entry name" value="MetI-like"/>
</dbReference>
<dbReference type="AlphaFoldDB" id="A0A919T833"/>
<evidence type="ECO:0000256" key="3">
    <source>
        <dbReference type="ARBA" id="ARBA00022475"/>
    </source>
</evidence>
<keyword evidence="2 7" id="KW-0813">Transport</keyword>
<feature type="domain" description="ABC transmembrane type-1" evidence="8">
    <location>
        <begin position="71"/>
        <end position="251"/>
    </location>
</feature>
<gene>
    <name evidence="9" type="ORF">Ato02nite_015990</name>
</gene>
<evidence type="ECO:0000256" key="1">
    <source>
        <dbReference type="ARBA" id="ARBA00004651"/>
    </source>
</evidence>
<organism evidence="9 10">
    <name type="scientific">Paractinoplanes toevensis</name>
    <dbReference type="NCBI Taxonomy" id="571911"/>
    <lineage>
        <taxon>Bacteria</taxon>
        <taxon>Bacillati</taxon>
        <taxon>Actinomycetota</taxon>
        <taxon>Actinomycetes</taxon>
        <taxon>Micromonosporales</taxon>
        <taxon>Micromonosporaceae</taxon>
        <taxon>Paractinoplanes</taxon>
    </lineage>
</organism>
<keyword evidence="5 7" id="KW-1133">Transmembrane helix</keyword>
<dbReference type="SUPFAM" id="SSF161098">
    <property type="entry name" value="MetI-like"/>
    <property type="match status" value="1"/>
</dbReference>
<sequence length="268" mass="29172">MESLAVRGRQGRLRSAWRGRFLRIVVPAVLIVLWQLSSVLGWADEFTLPPPSRIIAAYQELWANGDIQAALPISLKRAGTGLAIGVSLGLVLGLFAGLWKIGEEIFDAPLQMLRTIPFIAVVPLFITWFGIGETPKLVLIAAATVFPMYLNTYHGVRGVDKKLIESGQTFGLRGWRLAARVILPTALPAALTGLRYAAGVSLLALVLAEQINAREGIGYLVNNANQNQRPDIVIAGILIYALLGIVVDVLMRLAEHFALPWRPRVAIG</sequence>
<feature type="transmembrane region" description="Helical" evidence="7">
    <location>
        <begin position="113"/>
        <end position="131"/>
    </location>
</feature>
<evidence type="ECO:0000313" key="10">
    <source>
        <dbReference type="Proteomes" id="UP000677082"/>
    </source>
</evidence>
<protein>
    <submittedName>
        <fullName evidence="9">ABC transporter permease</fullName>
    </submittedName>
</protein>
<evidence type="ECO:0000256" key="2">
    <source>
        <dbReference type="ARBA" id="ARBA00022448"/>
    </source>
</evidence>
<evidence type="ECO:0000313" key="9">
    <source>
        <dbReference type="EMBL" id="GIM89806.1"/>
    </source>
</evidence>
<dbReference type="InterPro" id="IPR035906">
    <property type="entry name" value="MetI-like_sf"/>
</dbReference>
<dbReference type="Gene3D" id="1.10.3720.10">
    <property type="entry name" value="MetI-like"/>
    <property type="match status" value="1"/>
</dbReference>
<dbReference type="FunFam" id="1.10.3720.10:FF:000003">
    <property type="entry name" value="Aliphatic sulfonate ABC transporter permease"/>
    <property type="match status" value="1"/>
</dbReference>
<evidence type="ECO:0000256" key="5">
    <source>
        <dbReference type="ARBA" id="ARBA00022989"/>
    </source>
</evidence>
<keyword evidence="4 7" id="KW-0812">Transmembrane</keyword>
<dbReference type="PANTHER" id="PTHR30151:SF38">
    <property type="entry name" value="ALIPHATIC SULFONATES TRANSPORT PERMEASE PROTEIN SSUC-RELATED"/>
    <property type="match status" value="1"/>
</dbReference>
<dbReference type="Pfam" id="PF00528">
    <property type="entry name" value="BPD_transp_1"/>
    <property type="match status" value="1"/>
</dbReference>
<evidence type="ECO:0000256" key="7">
    <source>
        <dbReference type="RuleBase" id="RU363032"/>
    </source>
</evidence>
<evidence type="ECO:0000256" key="6">
    <source>
        <dbReference type="ARBA" id="ARBA00023136"/>
    </source>
</evidence>
<dbReference type="PANTHER" id="PTHR30151">
    <property type="entry name" value="ALKANE SULFONATE ABC TRANSPORTER-RELATED, MEMBRANE SUBUNIT"/>
    <property type="match status" value="1"/>
</dbReference>
<dbReference type="Proteomes" id="UP000677082">
    <property type="component" value="Unassembled WGS sequence"/>
</dbReference>
<feature type="transmembrane region" description="Helical" evidence="7">
    <location>
        <begin position="81"/>
        <end position="101"/>
    </location>
</feature>
<accession>A0A919T833</accession>
<dbReference type="GO" id="GO:0042918">
    <property type="term" value="P:alkanesulfonate transmembrane transport"/>
    <property type="evidence" value="ECO:0007669"/>
    <property type="project" value="UniProtKB-ARBA"/>
</dbReference>
<name>A0A919T833_9ACTN</name>
<comment type="subcellular location">
    <subcellularLocation>
        <location evidence="1 7">Cell membrane</location>
        <topology evidence="1 7">Multi-pass membrane protein</topology>
    </subcellularLocation>
</comment>
<keyword evidence="10" id="KW-1185">Reference proteome</keyword>
<comment type="similarity">
    <text evidence="7">Belongs to the binding-protein-dependent transport system permease family.</text>
</comment>
<dbReference type="GO" id="GO:0005886">
    <property type="term" value="C:plasma membrane"/>
    <property type="evidence" value="ECO:0007669"/>
    <property type="project" value="UniProtKB-SubCell"/>
</dbReference>
<dbReference type="EMBL" id="BOQN01000019">
    <property type="protein sequence ID" value="GIM89806.1"/>
    <property type="molecule type" value="Genomic_DNA"/>
</dbReference>
<feature type="transmembrane region" description="Helical" evidence="7">
    <location>
        <begin position="232"/>
        <end position="254"/>
    </location>
</feature>
<keyword evidence="6 7" id="KW-0472">Membrane</keyword>
<reference evidence="9 10" key="1">
    <citation type="submission" date="2021-03" db="EMBL/GenBank/DDBJ databases">
        <title>Whole genome shotgun sequence of Actinoplanes toevensis NBRC 105298.</title>
        <authorList>
            <person name="Komaki H."/>
            <person name="Tamura T."/>
        </authorList>
    </citation>
    <scope>NUCLEOTIDE SEQUENCE [LARGE SCALE GENOMIC DNA]</scope>
    <source>
        <strain evidence="9 10">NBRC 105298</strain>
    </source>
</reference>
<feature type="transmembrane region" description="Helical" evidence="7">
    <location>
        <begin position="21"/>
        <end position="43"/>
    </location>
</feature>
<dbReference type="PROSITE" id="PS50928">
    <property type="entry name" value="ABC_TM1"/>
    <property type="match status" value="1"/>
</dbReference>
<evidence type="ECO:0000259" key="8">
    <source>
        <dbReference type="PROSITE" id="PS50928"/>
    </source>
</evidence>
<dbReference type="CDD" id="cd06261">
    <property type="entry name" value="TM_PBP2"/>
    <property type="match status" value="1"/>
</dbReference>
<feature type="transmembrane region" description="Helical" evidence="7">
    <location>
        <begin position="137"/>
        <end position="156"/>
    </location>
</feature>